<reference evidence="2 3" key="1">
    <citation type="submission" date="2021-05" db="EMBL/GenBank/DDBJ databases">
        <title>Genome Assembly of Synthetic Allotetraploid Brassica napus Reveals Homoeologous Exchanges between Subgenomes.</title>
        <authorList>
            <person name="Davis J.T."/>
        </authorList>
    </citation>
    <scope>NUCLEOTIDE SEQUENCE [LARGE SCALE GENOMIC DNA]</scope>
    <source>
        <strain evidence="3">cv. Da-Ae</strain>
        <tissue evidence="2">Seedling</tissue>
    </source>
</reference>
<feature type="compositionally biased region" description="Polar residues" evidence="1">
    <location>
        <begin position="291"/>
        <end position="319"/>
    </location>
</feature>
<accession>A0ABQ7XA97</accession>
<sequence length="725" mass="80938">MSKKGYRTRELEAANFTHRGMSCIRYGEGGKGMADGGCSVSSIEGVHDSYIVVIFGRWIMYDTGDWDFKLDSDRMGRAVYAKLITSVEALKRAIIESYGLVGTSVAVEMSYWLREHGSCAVGEREAPVQISNDKDFDLFTSAHGKILYLRPMGNLLKSKEVASSNEMQVGSTSADVHTRNEVNDGETDLTEDEIILMGVAEIEAVYASNGFGMREVDGTTCEVQNKVDTTEDAALGEGEDDDDEDYDYNLWHDFVGRNCEWDDDKDDDGGVGGGCRTNVTYGGVRGEVVTKTRSGRTNPSSNKGSGPSTNKQRTANPPSTFEDYVDEGRDYIGSSRISMENIEEASNNLGVKSSDQVADTENHSDPNQEEDPSLDNNSQMLVLQTPPKPFNMHTREVDDSDDFVGQVPQCVSSRPTHDTSDGVYEDDDFVEPVPMCVRVVRHMKLRMEKTRMTTLSNRYLSVFRVSRSREEDARRRREKDKADDESIMKSVRAVELYGFEDVESSSNNEAVNDYTVDDIDFTLADADMYTGKLFSSKQEFKISLHIYALKQVFRQRKISKMSGEIPPAVDELMEDNLEDARAYAPGQNDRRKIQAILYSLPIVGERTEQQLIELAKAGLKEEIRYGLETNEFATVEALPDPRSSKRARKAEKKGDPEDEGYGYDGEGASGFKDDEEGEYWEWMQMETDVDDDASDRTGDTLGSGQFRMDNYPDSSGTDSSTSDSD</sequence>
<dbReference type="EMBL" id="JAGKQM010001275">
    <property type="protein sequence ID" value="KAH0852072.1"/>
    <property type="molecule type" value="Genomic_DNA"/>
</dbReference>
<dbReference type="Proteomes" id="UP000824890">
    <property type="component" value="Unassembled WGS sequence"/>
</dbReference>
<name>A0ABQ7XA97_BRANA</name>
<evidence type="ECO:0000313" key="2">
    <source>
        <dbReference type="EMBL" id="KAH0852072.1"/>
    </source>
</evidence>
<protein>
    <submittedName>
        <fullName evidence="2">Uncharacterized protein</fullName>
    </submittedName>
</protein>
<feature type="compositionally biased region" description="Low complexity" evidence="1">
    <location>
        <begin position="713"/>
        <end position="725"/>
    </location>
</feature>
<evidence type="ECO:0000256" key="1">
    <source>
        <dbReference type="SAM" id="MobiDB-lite"/>
    </source>
</evidence>
<proteinExistence type="predicted"/>
<organism evidence="2 3">
    <name type="scientific">Brassica napus</name>
    <name type="common">Rape</name>
    <dbReference type="NCBI Taxonomy" id="3708"/>
    <lineage>
        <taxon>Eukaryota</taxon>
        <taxon>Viridiplantae</taxon>
        <taxon>Streptophyta</taxon>
        <taxon>Embryophyta</taxon>
        <taxon>Tracheophyta</taxon>
        <taxon>Spermatophyta</taxon>
        <taxon>Magnoliopsida</taxon>
        <taxon>eudicotyledons</taxon>
        <taxon>Gunneridae</taxon>
        <taxon>Pentapetalae</taxon>
        <taxon>rosids</taxon>
        <taxon>malvids</taxon>
        <taxon>Brassicales</taxon>
        <taxon>Brassicaceae</taxon>
        <taxon>Brassiceae</taxon>
        <taxon>Brassica</taxon>
    </lineage>
</organism>
<feature type="region of interest" description="Disordered" evidence="1">
    <location>
        <begin position="286"/>
        <end position="326"/>
    </location>
</feature>
<feature type="region of interest" description="Disordered" evidence="1">
    <location>
        <begin position="349"/>
        <end position="381"/>
    </location>
</feature>
<keyword evidence="3" id="KW-1185">Reference proteome</keyword>
<evidence type="ECO:0000313" key="3">
    <source>
        <dbReference type="Proteomes" id="UP000824890"/>
    </source>
</evidence>
<feature type="region of interest" description="Disordered" evidence="1">
    <location>
        <begin position="636"/>
        <end position="725"/>
    </location>
</feature>
<feature type="compositionally biased region" description="Polar residues" evidence="1">
    <location>
        <begin position="349"/>
        <end position="359"/>
    </location>
</feature>
<gene>
    <name evidence="2" type="ORF">HID58_090948</name>
</gene>
<comment type="caution">
    <text evidence="2">The sequence shown here is derived from an EMBL/GenBank/DDBJ whole genome shotgun (WGS) entry which is preliminary data.</text>
</comment>